<proteinExistence type="predicted"/>
<name>A0AAV4H938_9GAST</name>
<keyword evidence="2" id="KW-1185">Reference proteome</keyword>
<sequence length="87" mass="10085">MNETLGCHHHVIMDTNFSAVYCLCERDLCNDAGPSSMLRFRFQKQTWWSSISSTHALHQLLTSAHACPIFLTGSVLFHSLFERINWW</sequence>
<evidence type="ECO:0000313" key="1">
    <source>
        <dbReference type="EMBL" id="GFR93270.1"/>
    </source>
</evidence>
<evidence type="ECO:0000313" key="2">
    <source>
        <dbReference type="Proteomes" id="UP000762676"/>
    </source>
</evidence>
<evidence type="ECO:0008006" key="3">
    <source>
        <dbReference type="Google" id="ProtNLM"/>
    </source>
</evidence>
<dbReference type="AlphaFoldDB" id="A0AAV4H938"/>
<accession>A0AAV4H938</accession>
<comment type="caution">
    <text evidence="1">The sequence shown here is derived from an EMBL/GenBank/DDBJ whole genome shotgun (WGS) entry which is preliminary data.</text>
</comment>
<dbReference type="Proteomes" id="UP000762676">
    <property type="component" value="Unassembled WGS sequence"/>
</dbReference>
<reference evidence="1 2" key="1">
    <citation type="journal article" date="2021" name="Elife">
        <title>Chloroplast acquisition without the gene transfer in kleptoplastic sea slugs, Plakobranchus ocellatus.</title>
        <authorList>
            <person name="Maeda T."/>
            <person name="Takahashi S."/>
            <person name="Yoshida T."/>
            <person name="Shimamura S."/>
            <person name="Takaki Y."/>
            <person name="Nagai Y."/>
            <person name="Toyoda A."/>
            <person name="Suzuki Y."/>
            <person name="Arimoto A."/>
            <person name="Ishii H."/>
            <person name="Satoh N."/>
            <person name="Nishiyama T."/>
            <person name="Hasebe M."/>
            <person name="Maruyama T."/>
            <person name="Minagawa J."/>
            <person name="Obokata J."/>
            <person name="Shigenobu S."/>
        </authorList>
    </citation>
    <scope>NUCLEOTIDE SEQUENCE [LARGE SCALE GENOMIC DNA]</scope>
</reference>
<gene>
    <name evidence="1" type="ORF">ElyMa_004374900</name>
</gene>
<dbReference type="EMBL" id="BMAT01008823">
    <property type="protein sequence ID" value="GFR93270.1"/>
    <property type="molecule type" value="Genomic_DNA"/>
</dbReference>
<protein>
    <recommendedName>
        <fullName evidence="3">Protein sleepless</fullName>
    </recommendedName>
</protein>
<organism evidence="1 2">
    <name type="scientific">Elysia marginata</name>
    <dbReference type="NCBI Taxonomy" id="1093978"/>
    <lineage>
        <taxon>Eukaryota</taxon>
        <taxon>Metazoa</taxon>
        <taxon>Spiralia</taxon>
        <taxon>Lophotrochozoa</taxon>
        <taxon>Mollusca</taxon>
        <taxon>Gastropoda</taxon>
        <taxon>Heterobranchia</taxon>
        <taxon>Euthyneura</taxon>
        <taxon>Panpulmonata</taxon>
        <taxon>Sacoglossa</taxon>
        <taxon>Placobranchoidea</taxon>
        <taxon>Plakobranchidae</taxon>
        <taxon>Elysia</taxon>
    </lineage>
</organism>